<feature type="domain" description="HIT" evidence="4">
    <location>
        <begin position="5"/>
        <end position="114"/>
    </location>
</feature>
<feature type="short sequence motif" description="Histidine triad motif" evidence="2 3">
    <location>
        <begin position="98"/>
        <end position="102"/>
    </location>
</feature>
<dbReference type="Proteomes" id="UP001209694">
    <property type="component" value="Unassembled WGS sequence"/>
</dbReference>
<accession>A0A2N0AXZ2</accession>
<dbReference type="PROSITE" id="PS51084">
    <property type="entry name" value="HIT_2"/>
    <property type="match status" value="1"/>
</dbReference>
<dbReference type="SUPFAM" id="SSF54197">
    <property type="entry name" value="HIT-like"/>
    <property type="match status" value="1"/>
</dbReference>
<dbReference type="InterPro" id="IPR001310">
    <property type="entry name" value="Histidine_triad_HIT"/>
</dbReference>
<dbReference type="EMBL" id="JAMQQD010000008">
    <property type="protein sequence ID" value="MCW7516974.1"/>
    <property type="molecule type" value="Genomic_DNA"/>
</dbReference>
<dbReference type="InterPro" id="IPR011146">
    <property type="entry name" value="HIT-like"/>
</dbReference>
<feature type="active site" description="Tele-AMP-histidine intermediate" evidence="1">
    <location>
        <position position="100"/>
    </location>
</feature>
<dbReference type="PROSITE" id="PS00892">
    <property type="entry name" value="HIT_1"/>
    <property type="match status" value="1"/>
</dbReference>
<dbReference type="Gene3D" id="3.30.428.10">
    <property type="entry name" value="HIT-like"/>
    <property type="match status" value="1"/>
</dbReference>
<evidence type="ECO:0000256" key="2">
    <source>
        <dbReference type="PIRSR" id="PIRSR601310-3"/>
    </source>
</evidence>
<organism evidence="5 6">
    <name type="scientific">Leptospira levettii</name>
    <dbReference type="NCBI Taxonomy" id="2023178"/>
    <lineage>
        <taxon>Bacteria</taxon>
        <taxon>Pseudomonadati</taxon>
        <taxon>Spirochaetota</taxon>
        <taxon>Spirochaetia</taxon>
        <taxon>Leptospirales</taxon>
        <taxon>Leptospiraceae</taxon>
        <taxon>Leptospira</taxon>
    </lineage>
</organism>
<name>A0A2N0AXZ2_9LEPT</name>
<proteinExistence type="predicted"/>
<dbReference type="InterPro" id="IPR036265">
    <property type="entry name" value="HIT-like_sf"/>
</dbReference>
<dbReference type="AlphaFoldDB" id="A0A2N0AXZ2"/>
<dbReference type="GO" id="GO:0003824">
    <property type="term" value="F:catalytic activity"/>
    <property type="evidence" value="ECO:0007669"/>
    <property type="project" value="InterPro"/>
</dbReference>
<evidence type="ECO:0000256" key="3">
    <source>
        <dbReference type="PROSITE-ProRule" id="PRU00464"/>
    </source>
</evidence>
<dbReference type="PANTHER" id="PTHR23089">
    <property type="entry name" value="HISTIDINE TRIAD HIT PROTEIN"/>
    <property type="match status" value="1"/>
</dbReference>
<protein>
    <submittedName>
        <fullName evidence="5">Histidine triad nucleotide-binding protein</fullName>
    </submittedName>
</protein>
<dbReference type="Pfam" id="PF01230">
    <property type="entry name" value="HIT"/>
    <property type="match status" value="1"/>
</dbReference>
<reference evidence="5" key="1">
    <citation type="submission" date="2022-06" db="EMBL/GenBank/DDBJ databases">
        <title>Leptospira isolates from biofilms formed at urban environments.</title>
        <authorList>
            <person name="Ribeiro P.S."/>
            <person name="Sousa T."/>
            <person name="Carvalho N."/>
            <person name="Aburjaile F."/>
            <person name="Neves F."/>
            <person name="Oliveira D."/>
            <person name="Blanco L."/>
            <person name="Lima J."/>
            <person name="Costa F."/>
            <person name="Brenig B."/>
            <person name="Soares S."/>
            <person name="Ramos R."/>
            <person name="Goes-Neto A."/>
            <person name="Matiuzzi M."/>
            <person name="Azevedo V."/>
            <person name="Ristow P."/>
        </authorList>
    </citation>
    <scope>NUCLEOTIDE SEQUENCE</scope>
    <source>
        <strain evidence="5">VSF7</strain>
    </source>
</reference>
<dbReference type="InterPro" id="IPR019808">
    <property type="entry name" value="Histidine_triad_CS"/>
</dbReference>
<evidence type="ECO:0000256" key="1">
    <source>
        <dbReference type="PIRSR" id="PIRSR601310-1"/>
    </source>
</evidence>
<dbReference type="CDD" id="cd01276">
    <property type="entry name" value="PKCI_related"/>
    <property type="match status" value="1"/>
</dbReference>
<dbReference type="GeneID" id="93341488"/>
<gene>
    <name evidence="5" type="ORF">ND810_17535</name>
</gene>
<evidence type="ECO:0000259" key="4">
    <source>
        <dbReference type="PROSITE" id="PS51084"/>
    </source>
</evidence>
<comment type="caution">
    <text evidence="5">The sequence shown here is derived from an EMBL/GenBank/DDBJ whole genome shotgun (WGS) entry which is preliminary data.</text>
</comment>
<sequence>MENCIFCKIIKGEIPAKKEYESDSIFVFHDITPQAPIHLLIIPKVHINSMNEISSLDPKVIQEIFQVIPKLAEKNGIHEKGYRLVNNCGSHGGQTVGHLHFHLLGGRHLQWPPG</sequence>
<evidence type="ECO:0000313" key="6">
    <source>
        <dbReference type="Proteomes" id="UP001209694"/>
    </source>
</evidence>
<dbReference type="PRINTS" id="PR00332">
    <property type="entry name" value="HISTRIAD"/>
</dbReference>
<evidence type="ECO:0000313" key="5">
    <source>
        <dbReference type="EMBL" id="MCW7516974.1"/>
    </source>
</evidence>
<dbReference type="RefSeq" id="WP_100726636.1">
    <property type="nucleotide sequence ID" value="NZ_JAMQPS010000007.1"/>
</dbReference>